<dbReference type="GO" id="GO:0046872">
    <property type="term" value="F:metal ion binding"/>
    <property type="evidence" value="ECO:0007669"/>
    <property type="project" value="UniProtKB-KW"/>
</dbReference>
<evidence type="ECO:0000256" key="10">
    <source>
        <dbReference type="ARBA" id="ARBA00022918"/>
    </source>
</evidence>
<reference evidence="16" key="1">
    <citation type="submission" date="2011-03" db="EMBL/GenBank/DDBJ databases">
        <authorList>
            <person name="Tan T.C.J."/>
            <person name="Rahman R."/>
            <person name="Jaber Hijazi F."/>
            <person name="Felix D.A."/>
            <person name="Chen C."/>
            <person name="Louis E.J."/>
            <person name="Aboobaker A."/>
        </authorList>
    </citation>
    <scope>NUCLEOTIDE SEQUENCE</scope>
</reference>
<protein>
    <recommendedName>
        <fullName evidence="3 14">Telomerase reverse transcriptase</fullName>
        <ecNumber evidence="2 14">2.7.7.49</ecNumber>
    </recommendedName>
    <alternativeName>
        <fullName evidence="12 14">Telomerase catalytic subunit</fullName>
    </alternativeName>
</protein>
<dbReference type="CDD" id="cd01648">
    <property type="entry name" value="TERT"/>
    <property type="match status" value="1"/>
</dbReference>
<dbReference type="GO" id="GO:0070034">
    <property type="term" value="F:telomerase RNA binding"/>
    <property type="evidence" value="ECO:0007669"/>
    <property type="project" value="TreeGrafter"/>
</dbReference>
<feature type="domain" description="Reverse transcriptase" evidence="15">
    <location>
        <begin position="204"/>
        <end position="468"/>
    </location>
</feature>
<comment type="subcellular location">
    <subcellularLocation>
        <location evidence="14">Nucleus</location>
    </subcellularLocation>
    <subcellularLocation>
        <location evidence="14">Chromosome</location>
        <location evidence="14">Telomere</location>
    </subcellularLocation>
</comment>
<evidence type="ECO:0000313" key="16">
    <source>
        <dbReference type="EMBL" id="AEK12104.1"/>
    </source>
</evidence>
<dbReference type="PANTHER" id="PTHR12066:SF0">
    <property type="entry name" value="TELOMERASE REVERSE TRANSCRIPTASE"/>
    <property type="match status" value="1"/>
</dbReference>
<accession>G1BJ46</accession>
<keyword evidence="4 14" id="KW-0158">Chromosome</keyword>
<dbReference type="Pfam" id="PF12009">
    <property type="entry name" value="Telomerase_RBD"/>
    <property type="match status" value="1"/>
</dbReference>
<comment type="function">
    <text evidence="14">Telomerase is a ribonucleoprotein enzyme essential for the replication of chromosome termini in most eukaryotes. It elongates telomeres. It is a reverse transcriptase that adds simple sequence repeats to chromosome ends by copying a template sequence within the RNA component of the enzyme.</text>
</comment>
<dbReference type="Pfam" id="PF00078">
    <property type="entry name" value="RVT_1"/>
    <property type="match status" value="1"/>
</dbReference>
<dbReference type="GO" id="GO:0000333">
    <property type="term" value="C:telomerase catalytic core complex"/>
    <property type="evidence" value="ECO:0007669"/>
    <property type="project" value="TreeGrafter"/>
</dbReference>
<dbReference type="Gene3D" id="3.30.70.270">
    <property type="match status" value="1"/>
</dbReference>
<comment type="catalytic activity">
    <reaction evidence="13 14">
        <text>DNA(n) + a 2'-deoxyribonucleoside 5'-triphosphate = DNA(n+1) + diphosphate</text>
        <dbReference type="Rhea" id="RHEA:22508"/>
        <dbReference type="Rhea" id="RHEA-COMP:17339"/>
        <dbReference type="Rhea" id="RHEA-COMP:17340"/>
        <dbReference type="ChEBI" id="CHEBI:33019"/>
        <dbReference type="ChEBI" id="CHEBI:61560"/>
        <dbReference type="ChEBI" id="CHEBI:173112"/>
        <dbReference type="EC" id="2.7.7.49"/>
    </reaction>
</comment>
<gene>
    <name evidence="16" type="primary">Tert</name>
</gene>
<evidence type="ECO:0000256" key="6">
    <source>
        <dbReference type="ARBA" id="ARBA00022695"/>
    </source>
</evidence>
<dbReference type="InterPro" id="IPR043502">
    <property type="entry name" value="DNA/RNA_pol_sf"/>
</dbReference>
<evidence type="ECO:0000256" key="2">
    <source>
        <dbReference type="ARBA" id="ARBA00012493"/>
    </source>
</evidence>
<proteinExistence type="evidence at transcript level"/>
<evidence type="ECO:0000256" key="4">
    <source>
        <dbReference type="ARBA" id="ARBA00022454"/>
    </source>
</evidence>
<dbReference type="SUPFAM" id="SSF56672">
    <property type="entry name" value="DNA/RNA polymerases"/>
    <property type="match status" value="1"/>
</dbReference>
<dbReference type="InterPro" id="IPR021891">
    <property type="entry name" value="Telomerase_RBD"/>
</dbReference>
<dbReference type="AlphaFoldDB" id="G1BJ46"/>
<dbReference type="GO" id="GO:0007004">
    <property type="term" value="P:telomere maintenance via telomerase"/>
    <property type="evidence" value="ECO:0007669"/>
    <property type="project" value="TreeGrafter"/>
</dbReference>
<dbReference type="SMART" id="SM00975">
    <property type="entry name" value="Telomerase_RBD"/>
    <property type="match status" value="1"/>
</dbReference>
<evidence type="ECO:0000256" key="3">
    <source>
        <dbReference type="ARBA" id="ARBA00016182"/>
    </source>
</evidence>
<dbReference type="EMBL" id="JF693290">
    <property type="protein sequence ID" value="AEK12104.1"/>
    <property type="molecule type" value="mRNA"/>
</dbReference>
<dbReference type="EC" id="2.7.7.49" evidence="2 14"/>
<dbReference type="Gene3D" id="1.10.132.70">
    <property type="match status" value="1"/>
</dbReference>
<dbReference type="Gene3D" id="3.10.10.10">
    <property type="entry name" value="HIV Type 1 Reverse Transcriptase, subunit A, domain 1"/>
    <property type="match status" value="1"/>
</dbReference>
<evidence type="ECO:0000259" key="15">
    <source>
        <dbReference type="PROSITE" id="PS50878"/>
    </source>
</evidence>
<organism evidence="16">
    <name type="scientific">Schmidtea mediterranea</name>
    <name type="common">Freshwater planarian flatworm</name>
    <dbReference type="NCBI Taxonomy" id="79327"/>
    <lineage>
        <taxon>Eukaryota</taxon>
        <taxon>Metazoa</taxon>
        <taxon>Spiralia</taxon>
        <taxon>Lophotrochozoa</taxon>
        <taxon>Platyhelminthes</taxon>
        <taxon>Rhabditophora</taxon>
        <taxon>Seriata</taxon>
        <taxon>Tricladida</taxon>
        <taxon>Continenticola</taxon>
        <taxon>Geoplanoidea</taxon>
        <taxon>Dugesiidae</taxon>
        <taxon>Schmidtea</taxon>
    </lineage>
</organism>
<evidence type="ECO:0000256" key="5">
    <source>
        <dbReference type="ARBA" id="ARBA00022679"/>
    </source>
</evidence>
<dbReference type="GO" id="GO:0003720">
    <property type="term" value="F:telomerase activity"/>
    <property type="evidence" value="ECO:0007669"/>
    <property type="project" value="InterPro"/>
</dbReference>
<dbReference type="PROSITE" id="PS50878">
    <property type="entry name" value="RT_POL"/>
    <property type="match status" value="1"/>
</dbReference>
<evidence type="ECO:0000256" key="13">
    <source>
        <dbReference type="ARBA" id="ARBA00048173"/>
    </source>
</evidence>
<keyword evidence="5 14" id="KW-0808">Transferase</keyword>
<keyword evidence="8 14" id="KW-0460">Magnesium</keyword>
<dbReference type="InterPro" id="IPR003545">
    <property type="entry name" value="Telomerase_RT"/>
</dbReference>
<dbReference type="OrthoDB" id="289721at2759"/>
<dbReference type="InterPro" id="IPR043128">
    <property type="entry name" value="Rev_trsase/Diguanyl_cyclase"/>
</dbReference>
<keyword evidence="11 14" id="KW-0539">Nucleus</keyword>
<name>G1BJ46_SCHMD</name>
<dbReference type="GO" id="GO:0042162">
    <property type="term" value="F:telomeric DNA binding"/>
    <property type="evidence" value="ECO:0007669"/>
    <property type="project" value="TreeGrafter"/>
</dbReference>
<keyword evidence="9 14" id="KW-0779">Telomere</keyword>
<dbReference type="InterPro" id="IPR000477">
    <property type="entry name" value="RT_dom"/>
</dbReference>
<evidence type="ECO:0000256" key="9">
    <source>
        <dbReference type="ARBA" id="ARBA00022895"/>
    </source>
</evidence>
<evidence type="ECO:0000256" key="8">
    <source>
        <dbReference type="ARBA" id="ARBA00022842"/>
    </source>
</evidence>
<keyword evidence="7 14" id="KW-0479">Metal-binding</keyword>
<evidence type="ECO:0000256" key="14">
    <source>
        <dbReference type="RuleBase" id="RU365061"/>
    </source>
</evidence>
<evidence type="ECO:0000256" key="12">
    <source>
        <dbReference type="ARBA" id="ARBA00032044"/>
    </source>
</evidence>
<keyword evidence="6 14" id="KW-0548">Nucleotidyltransferase</keyword>
<comment type="similarity">
    <text evidence="1 14">Belongs to the reverse transcriptase family. Telomerase subfamily.</text>
</comment>
<evidence type="ECO:0000256" key="11">
    <source>
        <dbReference type="ARBA" id="ARBA00023242"/>
    </source>
</evidence>
<dbReference type="GO" id="GO:0000781">
    <property type="term" value="C:chromosome, telomeric region"/>
    <property type="evidence" value="ECO:0007669"/>
    <property type="project" value="UniProtKB-SubCell"/>
</dbReference>
<evidence type="ECO:0000256" key="1">
    <source>
        <dbReference type="ARBA" id="ARBA00008001"/>
    </source>
</evidence>
<reference evidence="16" key="2">
    <citation type="journal article" date="2012" name="Proc. Natl. Acad. Sci. U.S.A.">
        <title>Telomere maintenance and telomerase activity are differentially regulated in asexual and sexual worms.</title>
        <authorList>
            <person name="Tan T.C."/>
            <person name="Rahman R."/>
            <person name="Jaber-Hijazi F."/>
            <person name="Felix D.A."/>
            <person name="Chen C."/>
            <person name="Louis E.J."/>
            <person name="Aboobaker A."/>
        </authorList>
    </citation>
    <scope>NUCLEOTIDE SEQUENCE</scope>
</reference>
<dbReference type="PANTHER" id="PTHR12066">
    <property type="entry name" value="TELOMERASE REVERSE TRANSCRIPTASE"/>
    <property type="match status" value="1"/>
</dbReference>
<sequence>MKLDLGTALLKLCEKFCIYELTVRSELNNNFEFDEKYKTIKNKCSEIKKRSPIYKSSNSYSGEGKIVPDSINHYQVFAFLKSQLKCLNLGDIFLNSLNTSIFFNYCKYLISMAYKAYLSLSDVCKSMKINSKCNTYTLHELYIYIMSYILFYEFVIPILKQNFHWCESPANSSSVVYFTLSQWHEFQKASASYYINRGIFSGPISTERIKEIKNYNVGTARCLVKSLETRDYRLISNLKTKQSHLTKYSRKKSKIVDFKSLKLLELFKSLKLKKPELITDDLYAPDSYEEIRKYRDRMNSVKQNKFYIVRADMKNCYESLRHQDLRSIFSDLISKTKDPEIKSKKFSLKSEFYDFLENIYVKFGSNYYHQICGIPQGSQLSSYLCGIYMLHIKRKAFSDFSTKDNALLLQYVDDVLFISLSQTEAECFLKRLLTVYPKYGLELNNSKIICSWKNPESPSVIPWLGYNLNDSCEVTLKVNNQLKTLSRFAGFPQNAQKSLNYLKLKLSYAFKRRAIIANSIHDNCCSEEIINYNCELLGRLSAYIFLCRVRACLEPHELLSGTSSQKIAGLLKAFLFNYIENYKLYEVALKSLKKTLLPYKGQMKWILHYLCKLSS</sequence>
<keyword evidence="10 14" id="KW-0695">RNA-directed DNA polymerase</keyword>
<evidence type="ECO:0000256" key="7">
    <source>
        <dbReference type="ARBA" id="ARBA00022723"/>
    </source>
</evidence>